<reference evidence="1" key="1">
    <citation type="journal article" date="2022" name="bioRxiv">
        <title>Sequencing and chromosome-scale assembly of the giantPleurodeles waltlgenome.</title>
        <authorList>
            <person name="Brown T."/>
            <person name="Elewa A."/>
            <person name="Iarovenko S."/>
            <person name="Subramanian E."/>
            <person name="Araus A.J."/>
            <person name="Petzold A."/>
            <person name="Susuki M."/>
            <person name="Suzuki K.-i.T."/>
            <person name="Hayashi T."/>
            <person name="Toyoda A."/>
            <person name="Oliveira C."/>
            <person name="Osipova E."/>
            <person name="Leigh N.D."/>
            <person name="Simon A."/>
            <person name="Yun M.H."/>
        </authorList>
    </citation>
    <scope>NUCLEOTIDE SEQUENCE</scope>
    <source>
        <strain evidence="1">20211129_DDA</strain>
        <tissue evidence="1">Liver</tissue>
    </source>
</reference>
<accession>A0AAV7SHX2</accession>
<sequence length="128" mass="13911">MPNLFLLAAGCRVLPCSRARGEETVEGCGAGGRDSGGLSKIVSGKFPDVVDKDKVRGAVKKNQDRVKARRRYYVVFCGLARGNVTACRTYFCLLPAVAFSRALEREEKRRLKAAEPEDVTAAVFVGSK</sequence>
<keyword evidence="2" id="KW-1185">Reference proteome</keyword>
<dbReference type="Proteomes" id="UP001066276">
    <property type="component" value="Chromosome 4_2"/>
</dbReference>
<gene>
    <name evidence="1" type="ORF">NDU88_004072</name>
</gene>
<dbReference type="EMBL" id="JANPWB010000008">
    <property type="protein sequence ID" value="KAJ1163616.1"/>
    <property type="molecule type" value="Genomic_DNA"/>
</dbReference>
<dbReference type="AlphaFoldDB" id="A0AAV7SHX2"/>
<evidence type="ECO:0000313" key="1">
    <source>
        <dbReference type="EMBL" id="KAJ1163616.1"/>
    </source>
</evidence>
<name>A0AAV7SHX2_PLEWA</name>
<proteinExistence type="predicted"/>
<organism evidence="1 2">
    <name type="scientific">Pleurodeles waltl</name>
    <name type="common">Iberian ribbed newt</name>
    <dbReference type="NCBI Taxonomy" id="8319"/>
    <lineage>
        <taxon>Eukaryota</taxon>
        <taxon>Metazoa</taxon>
        <taxon>Chordata</taxon>
        <taxon>Craniata</taxon>
        <taxon>Vertebrata</taxon>
        <taxon>Euteleostomi</taxon>
        <taxon>Amphibia</taxon>
        <taxon>Batrachia</taxon>
        <taxon>Caudata</taxon>
        <taxon>Salamandroidea</taxon>
        <taxon>Salamandridae</taxon>
        <taxon>Pleurodelinae</taxon>
        <taxon>Pleurodeles</taxon>
    </lineage>
</organism>
<protein>
    <submittedName>
        <fullName evidence="1">Uncharacterized protein</fullName>
    </submittedName>
</protein>
<comment type="caution">
    <text evidence="1">The sequence shown here is derived from an EMBL/GenBank/DDBJ whole genome shotgun (WGS) entry which is preliminary data.</text>
</comment>
<evidence type="ECO:0000313" key="2">
    <source>
        <dbReference type="Proteomes" id="UP001066276"/>
    </source>
</evidence>